<protein>
    <submittedName>
        <fullName evidence="2">Class I SAM-dependent methyltransferase</fullName>
    </submittedName>
</protein>
<dbReference type="PANTHER" id="PTHR42912:SF93">
    <property type="entry name" value="N6-ADENOSINE-METHYLTRANSFERASE TMT1A"/>
    <property type="match status" value="1"/>
</dbReference>
<evidence type="ECO:0000313" key="2">
    <source>
        <dbReference type="EMBL" id="NLS10170.1"/>
    </source>
</evidence>
<proteinExistence type="predicted"/>
<feature type="domain" description="Methyltransferase type 11" evidence="1">
    <location>
        <begin position="54"/>
        <end position="147"/>
    </location>
</feature>
<dbReference type="GO" id="GO:0032259">
    <property type="term" value="P:methylation"/>
    <property type="evidence" value="ECO:0007669"/>
    <property type="project" value="UniProtKB-KW"/>
</dbReference>
<dbReference type="Gene3D" id="3.40.50.150">
    <property type="entry name" value="Vaccinia Virus protein VP39"/>
    <property type="match status" value="1"/>
</dbReference>
<name>A0A7X8TKE4_9MICC</name>
<dbReference type="RefSeq" id="WP_168887645.1">
    <property type="nucleotide sequence ID" value="NZ_JABAHY010000007.1"/>
</dbReference>
<dbReference type="EMBL" id="JABAHY010000007">
    <property type="protein sequence ID" value="NLS10170.1"/>
    <property type="molecule type" value="Genomic_DNA"/>
</dbReference>
<dbReference type="CDD" id="cd02440">
    <property type="entry name" value="AdoMet_MTases"/>
    <property type="match status" value="1"/>
</dbReference>
<comment type="caution">
    <text evidence="2">The sequence shown here is derived from an EMBL/GenBank/DDBJ whole genome shotgun (WGS) entry which is preliminary data.</text>
</comment>
<dbReference type="AlphaFoldDB" id="A0A7X8TKE4"/>
<dbReference type="Pfam" id="PF08241">
    <property type="entry name" value="Methyltransf_11"/>
    <property type="match status" value="1"/>
</dbReference>
<organism evidence="2 3">
    <name type="scientific">Nesterenkonia sedimenti</name>
    <dbReference type="NCBI Taxonomy" id="1463632"/>
    <lineage>
        <taxon>Bacteria</taxon>
        <taxon>Bacillati</taxon>
        <taxon>Actinomycetota</taxon>
        <taxon>Actinomycetes</taxon>
        <taxon>Micrococcales</taxon>
        <taxon>Micrococcaceae</taxon>
        <taxon>Nesterenkonia</taxon>
    </lineage>
</organism>
<keyword evidence="2" id="KW-0489">Methyltransferase</keyword>
<accession>A0A7X8TKE4</accession>
<dbReference type="InterPro" id="IPR013216">
    <property type="entry name" value="Methyltransf_11"/>
</dbReference>
<reference evidence="2 3" key="1">
    <citation type="submission" date="2020-04" db="EMBL/GenBank/DDBJ databases">
        <title>Nesterenkonia sp. nov., isolated from marine sediment.</title>
        <authorList>
            <person name="Zhang G."/>
        </authorList>
    </citation>
    <scope>NUCLEOTIDE SEQUENCE [LARGE SCALE GENOMIC DNA]</scope>
    <source>
        <strain evidence="2 3">MY13</strain>
    </source>
</reference>
<dbReference type="PANTHER" id="PTHR42912">
    <property type="entry name" value="METHYLTRANSFERASE"/>
    <property type="match status" value="1"/>
</dbReference>
<dbReference type="InterPro" id="IPR050508">
    <property type="entry name" value="Methyltransf_Superfamily"/>
</dbReference>
<sequence>MTSQNTEPLHDFVPAANQGQDPALYELENEAIDPSGVLWRRLRQAADWQDKVLVDLGCGSGFWLPKYADAAEVIGVEPDQRLLGPAQARDPAIQVVHGSAEHVPLPTASVDVIHARFAYFFPSEGFDPVAGLREAERVLRPGGKLVVVDNDHVAGDFAELLAASAPAAAQGRDSYPTRWWASHGAQTVPVMSSWQFQRRSDFEQVLHLEFPQQVAEQWLARHPESLGLSYGYLLHIWQRS</sequence>
<keyword evidence="3" id="KW-1185">Reference proteome</keyword>
<dbReference type="GO" id="GO:0008757">
    <property type="term" value="F:S-adenosylmethionine-dependent methyltransferase activity"/>
    <property type="evidence" value="ECO:0007669"/>
    <property type="project" value="InterPro"/>
</dbReference>
<keyword evidence="2" id="KW-0808">Transferase</keyword>
<gene>
    <name evidence="2" type="ORF">HGQ17_09190</name>
</gene>
<dbReference type="InterPro" id="IPR029063">
    <property type="entry name" value="SAM-dependent_MTases_sf"/>
</dbReference>
<evidence type="ECO:0000259" key="1">
    <source>
        <dbReference type="Pfam" id="PF08241"/>
    </source>
</evidence>
<evidence type="ECO:0000313" key="3">
    <source>
        <dbReference type="Proteomes" id="UP000523139"/>
    </source>
</evidence>
<dbReference type="Proteomes" id="UP000523139">
    <property type="component" value="Unassembled WGS sequence"/>
</dbReference>
<dbReference type="SUPFAM" id="SSF53335">
    <property type="entry name" value="S-adenosyl-L-methionine-dependent methyltransferases"/>
    <property type="match status" value="1"/>
</dbReference>